<dbReference type="Proteomes" id="UP001516023">
    <property type="component" value="Unassembled WGS sequence"/>
</dbReference>
<organism evidence="1 2">
    <name type="scientific">Cyclotella cryptica</name>
    <dbReference type="NCBI Taxonomy" id="29204"/>
    <lineage>
        <taxon>Eukaryota</taxon>
        <taxon>Sar</taxon>
        <taxon>Stramenopiles</taxon>
        <taxon>Ochrophyta</taxon>
        <taxon>Bacillariophyta</taxon>
        <taxon>Coscinodiscophyceae</taxon>
        <taxon>Thalassiosirophycidae</taxon>
        <taxon>Stephanodiscales</taxon>
        <taxon>Stephanodiscaceae</taxon>
        <taxon>Cyclotella</taxon>
    </lineage>
</organism>
<protein>
    <submittedName>
        <fullName evidence="1">Uncharacterized protein</fullName>
    </submittedName>
</protein>
<sequence length="144" mass="15865">MNSLYLLLGPLSNLLPQPRHHLADHTYVLADGIAPNCARGTSALDPDDFAQVGFAVSMEQESELAQREAKERKRGYWSSVTGTLLREKMRVKVLQPVPVPVQLGFPKAMADKPKLVGALTRGEAVTRKEPFVLHKHVFALAVVL</sequence>
<evidence type="ECO:0000313" key="2">
    <source>
        <dbReference type="Proteomes" id="UP001516023"/>
    </source>
</evidence>
<dbReference type="EMBL" id="JABMIG020000517">
    <property type="protein sequence ID" value="KAL3776011.1"/>
    <property type="molecule type" value="Genomic_DNA"/>
</dbReference>
<name>A0ABD3NJ77_9STRA</name>
<dbReference type="AlphaFoldDB" id="A0ABD3NJ77"/>
<proteinExistence type="predicted"/>
<comment type="caution">
    <text evidence="1">The sequence shown here is derived from an EMBL/GenBank/DDBJ whole genome shotgun (WGS) entry which is preliminary data.</text>
</comment>
<keyword evidence="2" id="KW-1185">Reference proteome</keyword>
<accession>A0ABD3NJ77</accession>
<evidence type="ECO:0000313" key="1">
    <source>
        <dbReference type="EMBL" id="KAL3776011.1"/>
    </source>
</evidence>
<reference evidence="1 2" key="1">
    <citation type="journal article" date="2020" name="G3 (Bethesda)">
        <title>Improved Reference Genome for Cyclotella cryptica CCMP332, a Model for Cell Wall Morphogenesis, Salinity Adaptation, and Lipid Production in Diatoms (Bacillariophyta).</title>
        <authorList>
            <person name="Roberts W.R."/>
            <person name="Downey K.M."/>
            <person name="Ruck E.C."/>
            <person name="Traller J.C."/>
            <person name="Alverson A.J."/>
        </authorList>
    </citation>
    <scope>NUCLEOTIDE SEQUENCE [LARGE SCALE GENOMIC DNA]</scope>
    <source>
        <strain evidence="1 2">CCMP332</strain>
    </source>
</reference>
<gene>
    <name evidence="1" type="ORF">HJC23_010175</name>
</gene>